<reference evidence="4" key="1">
    <citation type="journal article" date="2023" name="Commun. Biol.">
        <title>Genome analysis of Parmales, the sister group of diatoms, reveals the evolutionary specialization of diatoms from phago-mixotrophs to photoautotrophs.</title>
        <authorList>
            <person name="Ban H."/>
            <person name="Sato S."/>
            <person name="Yoshikawa S."/>
            <person name="Yamada K."/>
            <person name="Nakamura Y."/>
            <person name="Ichinomiya M."/>
            <person name="Sato N."/>
            <person name="Blanc-Mathieu R."/>
            <person name="Endo H."/>
            <person name="Kuwata A."/>
            <person name="Ogata H."/>
        </authorList>
    </citation>
    <scope>NUCLEOTIDE SEQUENCE [LARGE SCALE GENOMIC DNA]</scope>
</reference>
<dbReference type="OrthoDB" id="2121326at2759"/>
<keyword evidence="1" id="KW-0175">Coiled coil</keyword>
<feature type="compositionally biased region" description="Polar residues" evidence="2">
    <location>
        <begin position="1"/>
        <end position="22"/>
    </location>
</feature>
<dbReference type="EMBL" id="BRYA01000476">
    <property type="protein sequence ID" value="GMI49198.1"/>
    <property type="molecule type" value="Genomic_DNA"/>
</dbReference>
<dbReference type="CDD" id="cd09212">
    <property type="entry name" value="PUB"/>
    <property type="match status" value="1"/>
</dbReference>
<evidence type="ECO:0000313" key="4">
    <source>
        <dbReference type="Proteomes" id="UP001165065"/>
    </source>
</evidence>
<feature type="compositionally biased region" description="Low complexity" evidence="2">
    <location>
        <begin position="143"/>
        <end position="157"/>
    </location>
</feature>
<organism evidence="3 4">
    <name type="scientific">Triparma columacea</name>
    <dbReference type="NCBI Taxonomy" id="722753"/>
    <lineage>
        <taxon>Eukaryota</taxon>
        <taxon>Sar</taxon>
        <taxon>Stramenopiles</taxon>
        <taxon>Ochrophyta</taxon>
        <taxon>Bolidophyceae</taxon>
        <taxon>Parmales</taxon>
        <taxon>Triparmaceae</taxon>
        <taxon>Triparma</taxon>
    </lineage>
</organism>
<evidence type="ECO:0000256" key="1">
    <source>
        <dbReference type="SAM" id="Coils"/>
    </source>
</evidence>
<dbReference type="SUPFAM" id="SSF81995">
    <property type="entry name" value="beta-sandwich domain of Sec23/24"/>
    <property type="match status" value="1"/>
</dbReference>
<gene>
    <name evidence="3" type="ORF">TrCOL_g12560</name>
</gene>
<dbReference type="PANTHER" id="PTHR46713:SF1">
    <property type="entry name" value="F13M7.16 PROTEIN"/>
    <property type="match status" value="1"/>
</dbReference>
<feature type="region of interest" description="Disordered" evidence="2">
    <location>
        <begin position="227"/>
        <end position="292"/>
    </location>
</feature>
<dbReference type="SUPFAM" id="SSF143503">
    <property type="entry name" value="PUG domain-like"/>
    <property type="match status" value="1"/>
</dbReference>
<accession>A0A9W7LGF5</accession>
<feature type="compositionally biased region" description="Pro residues" evidence="2">
    <location>
        <begin position="158"/>
        <end position="167"/>
    </location>
</feature>
<comment type="caution">
    <text evidence="3">The sequence shown here is derived from an EMBL/GenBank/DDBJ whole genome shotgun (WGS) entry which is preliminary data.</text>
</comment>
<feature type="region of interest" description="Disordered" evidence="2">
    <location>
        <begin position="361"/>
        <end position="397"/>
    </location>
</feature>
<feature type="compositionally biased region" description="Low complexity" evidence="2">
    <location>
        <begin position="230"/>
        <end position="254"/>
    </location>
</feature>
<proteinExistence type="predicted"/>
<feature type="compositionally biased region" description="Acidic residues" evidence="2">
    <location>
        <begin position="26"/>
        <end position="43"/>
    </location>
</feature>
<protein>
    <submittedName>
        <fullName evidence="3">Uncharacterized protein</fullName>
    </submittedName>
</protein>
<dbReference type="PANTHER" id="PTHR46713">
    <property type="entry name" value="F13M7.16 PROTEIN"/>
    <property type="match status" value="1"/>
</dbReference>
<keyword evidence="4" id="KW-1185">Reference proteome</keyword>
<feature type="region of interest" description="Disordered" evidence="2">
    <location>
        <begin position="143"/>
        <end position="168"/>
    </location>
</feature>
<dbReference type="Gene3D" id="1.20.58.2190">
    <property type="match status" value="1"/>
</dbReference>
<evidence type="ECO:0000256" key="2">
    <source>
        <dbReference type="SAM" id="MobiDB-lite"/>
    </source>
</evidence>
<feature type="coiled-coil region" evidence="1">
    <location>
        <begin position="306"/>
        <end position="353"/>
    </location>
</feature>
<name>A0A9W7LGF5_9STRA</name>
<dbReference type="Proteomes" id="UP001165065">
    <property type="component" value="Unassembled WGS sequence"/>
</dbReference>
<evidence type="ECO:0000313" key="3">
    <source>
        <dbReference type="EMBL" id="GMI49198.1"/>
    </source>
</evidence>
<sequence>MISHLHTSNDVQTWLTGKNSAQQDDEHNDEDSDDEVEEEEMDLDAASNLDVASNPPGTTSAPAFFQHGLLLILTPQNPEFSPRTPLSLTNQSHLTRAFSPVVSQYPHINFAIVTSSTPSGTPKGPVSDYLQISVTPTVLLFSRTQSSQPQFSSRSRFQPPPTKPPTKPFLEVARYVGDGMSGNRDVALPREVKEILERVPKVMVFSGTASNTTTAAPMSARDARLKRFEQQQMQQQQMQQQQMQQQQMQQQQMQVEEPPQPPQLDERESMDTSTPVSPLAPGPTAFTSDPVPMQSYDVKYGLKSSASVLEEEKARNLQERRKQQEKIKREKIAAREERERLKALIENDKEERKLRNGYLNSKLGADGYNPPTLQKPPTHDVGDVGGGKKQRMEETRSKEEILSDCVRKIGMYRVGGEGGEVLNFLSLVIGNAVKEGNGQKYRRINTASKGYRAKVKGKNGARKTLELVGFRMEPEAGWMSVREDLWDEGWAREAKRVIDRAAFAFEQSVRKALEENANRLEKKEPGT</sequence>
<dbReference type="AlphaFoldDB" id="A0A9W7LGF5"/>
<feature type="region of interest" description="Disordered" evidence="2">
    <location>
        <begin position="1"/>
        <end position="43"/>
    </location>
</feature>
<dbReference type="InterPro" id="IPR036339">
    <property type="entry name" value="PUB-like_dom_sf"/>
</dbReference>